<comment type="similarity">
    <text evidence="2">Belongs to the UQCRH/QCR6 family.</text>
</comment>
<keyword evidence="9" id="KW-1015">Disulfide bond</keyword>
<evidence type="ECO:0000259" key="10">
    <source>
        <dbReference type="Pfam" id="PF02320"/>
    </source>
</evidence>
<dbReference type="InterPro" id="IPR003422">
    <property type="entry name" value="Cyt_b-c1_6"/>
</dbReference>
<gene>
    <name evidence="11" type="ORF">ALEPTO_LOCUS6688</name>
</gene>
<keyword evidence="7" id="KW-0496">Mitochondrion</keyword>
<evidence type="ECO:0000256" key="7">
    <source>
        <dbReference type="ARBA" id="ARBA00023128"/>
    </source>
</evidence>
<evidence type="ECO:0000256" key="6">
    <source>
        <dbReference type="ARBA" id="ARBA00022982"/>
    </source>
</evidence>
<dbReference type="InterPro" id="IPR023184">
    <property type="entry name" value="Ubol_cytC_Rdtase_hinge_dom"/>
</dbReference>
<evidence type="ECO:0000256" key="2">
    <source>
        <dbReference type="ARBA" id="ARBA00006498"/>
    </source>
</evidence>
<keyword evidence="4" id="KW-0679">Respiratory chain</keyword>
<comment type="subcellular location">
    <subcellularLocation>
        <location evidence="1">Mitochondrion inner membrane</location>
        <topology evidence="1">Peripheral membrane protein</topology>
        <orientation evidence="1">Intermembrane side</orientation>
    </subcellularLocation>
</comment>
<dbReference type="FunFam" id="1.10.287.20:FF:000001">
    <property type="entry name" value="Cytochrome b-c1 complex subunit 6"/>
    <property type="match status" value="1"/>
</dbReference>
<dbReference type="InterPro" id="IPR036811">
    <property type="entry name" value="Ubol_cytC_Rdtase_hinge_dom_sf"/>
</dbReference>
<evidence type="ECO:0000256" key="8">
    <source>
        <dbReference type="ARBA" id="ARBA00023136"/>
    </source>
</evidence>
<keyword evidence="3" id="KW-0813">Transport</keyword>
<organism evidence="11 12">
    <name type="scientific">Ambispora leptoticha</name>
    <dbReference type="NCBI Taxonomy" id="144679"/>
    <lineage>
        <taxon>Eukaryota</taxon>
        <taxon>Fungi</taxon>
        <taxon>Fungi incertae sedis</taxon>
        <taxon>Mucoromycota</taxon>
        <taxon>Glomeromycotina</taxon>
        <taxon>Glomeromycetes</taxon>
        <taxon>Archaeosporales</taxon>
        <taxon>Ambisporaceae</taxon>
        <taxon>Ambispora</taxon>
    </lineage>
</organism>
<accession>A0A9N9G080</accession>
<evidence type="ECO:0000256" key="3">
    <source>
        <dbReference type="ARBA" id="ARBA00022448"/>
    </source>
</evidence>
<dbReference type="GO" id="GO:0005743">
    <property type="term" value="C:mitochondrial inner membrane"/>
    <property type="evidence" value="ECO:0007669"/>
    <property type="project" value="UniProtKB-SubCell"/>
</dbReference>
<protein>
    <submittedName>
        <fullName evidence="11">5676_t:CDS:1</fullName>
    </submittedName>
</protein>
<dbReference type="PANTHER" id="PTHR15336">
    <property type="entry name" value="UBIQUINOL-CYTOCHROME C REDUCTASE COMPLEX 7.8 KDA PROTEIN"/>
    <property type="match status" value="1"/>
</dbReference>
<keyword evidence="5" id="KW-0999">Mitochondrion inner membrane</keyword>
<reference evidence="11" key="1">
    <citation type="submission" date="2021-06" db="EMBL/GenBank/DDBJ databases">
        <authorList>
            <person name="Kallberg Y."/>
            <person name="Tangrot J."/>
            <person name="Rosling A."/>
        </authorList>
    </citation>
    <scope>NUCLEOTIDE SEQUENCE</scope>
    <source>
        <strain evidence="11">FL130A</strain>
    </source>
</reference>
<keyword evidence="8" id="KW-0472">Membrane</keyword>
<dbReference type="GO" id="GO:0006122">
    <property type="term" value="P:mitochondrial electron transport, ubiquinol to cytochrome c"/>
    <property type="evidence" value="ECO:0007669"/>
    <property type="project" value="InterPro"/>
</dbReference>
<dbReference type="Gene3D" id="1.10.287.20">
    <property type="entry name" value="Ubiquinol-cytochrome C reductase hinge domain"/>
    <property type="match status" value="1"/>
</dbReference>
<evidence type="ECO:0000256" key="9">
    <source>
        <dbReference type="ARBA" id="ARBA00023157"/>
    </source>
</evidence>
<name>A0A9N9G080_9GLOM</name>
<dbReference type="Pfam" id="PF02320">
    <property type="entry name" value="UCR_hinge"/>
    <property type="match status" value="1"/>
</dbReference>
<dbReference type="PANTHER" id="PTHR15336:SF0">
    <property type="entry name" value="CYTOCHROME B-C1 COMPLEX SUBUNIT 6, MITOCHONDRIAL"/>
    <property type="match status" value="1"/>
</dbReference>
<dbReference type="AlphaFoldDB" id="A0A9N9G080"/>
<keyword evidence="6" id="KW-0249">Electron transport</keyword>
<dbReference type="EMBL" id="CAJVPS010002414">
    <property type="protein sequence ID" value="CAG8568200.1"/>
    <property type="molecule type" value="Genomic_DNA"/>
</dbReference>
<evidence type="ECO:0000256" key="1">
    <source>
        <dbReference type="ARBA" id="ARBA00004137"/>
    </source>
</evidence>
<comment type="caution">
    <text evidence="11">The sequence shown here is derived from an EMBL/GenBank/DDBJ whole genome shotgun (WGS) entry which is preliminary data.</text>
</comment>
<evidence type="ECO:0000313" key="11">
    <source>
        <dbReference type="EMBL" id="CAG8568200.1"/>
    </source>
</evidence>
<evidence type="ECO:0000256" key="5">
    <source>
        <dbReference type="ARBA" id="ARBA00022792"/>
    </source>
</evidence>
<feature type="domain" description="Ubiquinol-cytochrome C reductase hinge" evidence="10">
    <location>
        <begin position="39"/>
        <end position="101"/>
    </location>
</feature>
<dbReference type="Proteomes" id="UP000789508">
    <property type="component" value="Unassembled WGS sequence"/>
</dbReference>
<proteinExistence type="inferred from homology"/>
<dbReference type="SUPFAM" id="SSF81531">
    <property type="entry name" value="Non-heme 11 kDa protein of cytochrome bc1 complex (Ubiquinol-cytochrome c reductase)"/>
    <property type="match status" value="1"/>
</dbReference>
<sequence length="101" mass="11321">MSKTIKSNEILPIVHADGPAEEPKVIEEVTVSEPEEPEDVKPKIEEECGETPTCKPLKAHLDECARRVESGETEENCSEELYHFLHCVDHCAAPKIFAHLK</sequence>
<evidence type="ECO:0000256" key="4">
    <source>
        <dbReference type="ARBA" id="ARBA00022660"/>
    </source>
</evidence>
<keyword evidence="12" id="KW-1185">Reference proteome</keyword>
<evidence type="ECO:0000313" key="12">
    <source>
        <dbReference type="Proteomes" id="UP000789508"/>
    </source>
</evidence>